<name>A0ABD3DV22_9LAMI</name>
<evidence type="ECO:0008006" key="4">
    <source>
        <dbReference type="Google" id="ProtNLM"/>
    </source>
</evidence>
<organism evidence="2 3">
    <name type="scientific">Castilleja foliolosa</name>
    <dbReference type="NCBI Taxonomy" id="1961234"/>
    <lineage>
        <taxon>Eukaryota</taxon>
        <taxon>Viridiplantae</taxon>
        <taxon>Streptophyta</taxon>
        <taxon>Embryophyta</taxon>
        <taxon>Tracheophyta</taxon>
        <taxon>Spermatophyta</taxon>
        <taxon>Magnoliopsida</taxon>
        <taxon>eudicotyledons</taxon>
        <taxon>Gunneridae</taxon>
        <taxon>Pentapetalae</taxon>
        <taxon>asterids</taxon>
        <taxon>lamiids</taxon>
        <taxon>Lamiales</taxon>
        <taxon>Orobanchaceae</taxon>
        <taxon>Pedicularideae</taxon>
        <taxon>Castillejinae</taxon>
        <taxon>Castilleja</taxon>
    </lineage>
</organism>
<dbReference type="AlphaFoldDB" id="A0ABD3DV22"/>
<evidence type="ECO:0000313" key="3">
    <source>
        <dbReference type="Proteomes" id="UP001632038"/>
    </source>
</evidence>
<accession>A0ABD3DV22</accession>
<dbReference type="EMBL" id="JAVIJP010000013">
    <property type="protein sequence ID" value="KAL3646110.1"/>
    <property type="molecule type" value="Genomic_DNA"/>
</dbReference>
<dbReference type="PANTHER" id="PTHR45786">
    <property type="entry name" value="DNA BINDING PROTEIN-LIKE"/>
    <property type="match status" value="1"/>
</dbReference>
<keyword evidence="3" id="KW-1185">Reference proteome</keyword>
<evidence type="ECO:0000256" key="1">
    <source>
        <dbReference type="SAM" id="MobiDB-lite"/>
    </source>
</evidence>
<reference evidence="3" key="1">
    <citation type="journal article" date="2024" name="IScience">
        <title>Strigolactones Initiate the Formation of Haustorium-like Structures in Castilleja.</title>
        <authorList>
            <person name="Buerger M."/>
            <person name="Peterson D."/>
            <person name="Chory J."/>
        </authorList>
    </citation>
    <scope>NUCLEOTIDE SEQUENCE [LARGE SCALE GENOMIC DNA]</scope>
</reference>
<feature type="region of interest" description="Disordered" evidence="1">
    <location>
        <begin position="1"/>
        <end position="21"/>
    </location>
</feature>
<comment type="caution">
    <text evidence="2">The sequence shown here is derived from an EMBL/GenBank/DDBJ whole genome shotgun (WGS) entry which is preliminary data.</text>
</comment>
<evidence type="ECO:0000313" key="2">
    <source>
        <dbReference type="EMBL" id="KAL3646110.1"/>
    </source>
</evidence>
<protein>
    <recommendedName>
        <fullName evidence="4">Helitron helicase-like domain-containing protein</fullName>
    </recommendedName>
</protein>
<proteinExistence type="predicted"/>
<gene>
    <name evidence="2" type="ORF">CASFOL_011290</name>
</gene>
<sequence>MSGKRRLGESTCEVGESSRTRRSRRISQIMDVTPDHATLLIYNYLDNGDCECICEHCAALFWFAERATCGSTLLSPKYTHCCKRGAVRLPLPLRPPEVIRQLYDDDSFMENIRAYNNMFSMTSLGAQIDEAVNDGRGPYVFKVSGQISHWIGSLCPPENQRPRFLQMYIYDTINEVSNRMRFFNSSDHRSISEVVVQNISEMLSSLYKQKKLLL</sequence>
<dbReference type="Proteomes" id="UP001632038">
    <property type="component" value="Unassembled WGS sequence"/>
</dbReference>
<dbReference type="PANTHER" id="PTHR45786:SF77">
    <property type="entry name" value="HELITRON HELICASE-LIKE DOMAIN-CONTAINING PROTEIN-RELATED"/>
    <property type="match status" value="1"/>
</dbReference>